<dbReference type="SUPFAM" id="SSF81606">
    <property type="entry name" value="PP2C-like"/>
    <property type="match status" value="1"/>
</dbReference>
<dbReference type="InterPro" id="IPR001932">
    <property type="entry name" value="PPM-type_phosphatase-like_dom"/>
</dbReference>
<evidence type="ECO:0000313" key="3">
    <source>
        <dbReference type="EMBL" id="MBB3193259.1"/>
    </source>
</evidence>
<feature type="compositionally biased region" description="Polar residues" evidence="1">
    <location>
        <begin position="269"/>
        <end position="282"/>
    </location>
</feature>
<evidence type="ECO:0000256" key="1">
    <source>
        <dbReference type="SAM" id="MobiDB-lite"/>
    </source>
</evidence>
<feature type="region of interest" description="Disordered" evidence="1">
    <location>
        <begin position="249"/>
        <end position="313"/>
    </location>
</feature>
<dbReference type="Gene3D" id="3.60.40.10">
    <property type="entry name" value="PPM-type phosphatase domain"/>
    <property type="match status" value="1"/>
</dbReference>
<dbReference type="SMART" id="SM00331">
    <property type="entry name" value="PP2C_SIG"/>
    <property type="match status" value="1"/>
</dbReference>
<dbReference type="SMART" id="SM00332">
    <property type="entry name" value="PP2Cc"/>
    <property type="match status" value="1"/>
</dbReference>
<dbReference type="EMBL" id="JACHXO010000001">
    <property type="protein sequence ID" value="MBB3193259.1"/>
    <property type="molecule type" value="Genomic_DNA"/>
</dbReference>
<proteinExistence type="predicted"/>
<dbReference type="CDD" id="cd00143">
    <property type="entry name" value="PP2Cc"/>
    <property type="match status" value="1"/>
</dbReference>
<feature type="compositionally biased region" description="Low complexity" evidence="1">
    <location>
        <begin position="283"/>
        <end position="298"/>
    </location>
</feature>
<evidence type="ECO:0000313" key="4">
    <source>
        <dbReference type="Proteomes" id="UP000574369"/>
    </source>
</evidence>
<feature type="domain" description="PPM-type phosphatase" evidence="2">
    <location>
        <begin position="5"/>
        <end position="243"/>
    </location>
</feature>
<reference evidence="3 4" key="1">
    <citation type="submission" date="2020-08" db="EMBL/GenBank/DDBJ databases">
        <title>Genomic Encyclopedia of Type Strains, Phase III (KMG-III): the genomes of soil and plant-associated and newly described type strains.</title>
        <authorList>
            <person name="Whitman W."/>
        </authorList>
    </citation>
    <scope>NUCLEOTIDE SEQUENCE [LARGE SCALE GENOMIC DNA]</scope>
    <source>
        <strain evidence="3 4">CECT 7247</strain>
    </source>
</reference>
<dbReference type="RefSeq" id="WP_088449126.1">
    <property type="nucleotide sequence ID" value="NZ_JACHXO010000001.1"/>
</dbReference>
<accession>A0ABR6GPU2</accession>
<comment type="caution">
    <text evidence="3">The sequence shown here is derived from an EMBL/GenBank/DDBJ whole genome shotgun (WGS) entry which is preliminary data.</text>
</comment>
<protein>
    <submittedName>
        <fullName evidence="3">Serine/threonine protein phosphatase PrpC</fullName>
    </submittedName>
</protein>
<evidence type="ECO:0000259" key="2">
    <source>
        <dbReference type="PROSITE" id="PS51746"/>
    </source>
</evidence>
<sequence>MLKIRVAACSEIGRRTTNEDAVVAHENGPGWYAVLCDGAGGHRNGAEAARRAVTRMQLALGDATLPWRPELLTGAVMAAHDDVRRGIEESGRARMHTTLVALCVDAQRNFAMWTHVGDSRLYRLRNGRIDRVTNDDSVVQRLIDAGLITPAQAEDHPHKNHLVAALGIDDELEPHTTGAEPLQDGDVFLLCSDGWWGSAGEAAIPDTLRLAQNPQDWLLAMRAEIESRELPNQDNFSAIALWVGDRQTAPVMQPDDDDTVTATAPSASRTADSLTDSATNGTAARSAEAVVAATAGPVADEDEDDETTRRMPL</sequence>
<keyword evidence="4" id="KW-1185">Reference proteome</keyword>
<organism evidence="3 4">
    <name type="scientific">Roseateles terrae</name>
    <dbReference type="NCBI Taxonomy" id="431060"/>
    <lineage>
        <taxon>Bacteria</taxon>
        <taxon>Pseudomonadati</taxon>
        <taxon>Pseudomonadota</taxon>
        <taxon>Betaproteobacteria</taxon>
        <taxon>Burkholderiales</taxon>
        <taxon>Sphaerotilaceae</taxon>
        <taxon>Roseateles</taxon>
    </lineage>
</organism>
<dbReference type="Proteomes" id="UP000574369">
    <property type="component" value="Unassembled WGS sequence"/>
</dbReference>
<name>A0ABR6GPU2_9BURK</name>
<gene>
    <name evidence="3" type="ORF">FHS28_000624</name>
</gene>
<dbReference type="InterPro" id="IPR036457">
    <property type="entry name" value="PPM-type-like_dom_sf"/>
</dbReference>
<dbReference type="Pfam" id="PF13672">
    <property type="entry name" value="PP2C_2"/>
    <property type="match status" value="1"/>
</dbReference>
<dbReference type="PROSITE" id="PS51746">
    <property type="entry name" value="PPM_2"/>
    <property type="match status" value="1"/>
</dbReference>